<accession>A0ACC0AF50</accession>
<comment type="caution">
    <text evidence="1">The sequence shown here is derived from an EMBL/GenBank/DDBJ whole genome shotgun (WGS) entry which is preliminary data.</text>
</comment>
<protein>
    <submittedName>
        <fullName evidence="1">Uncharacterized protein</fullName>
    </submittedName>
</protein>
<proteinExistence type="predicted"/>
<evidence type="ECO:0000313" key="1">
    <source>
        <dbReference type="EMBL" id="KAI5659563.1"/>
    </source>
</evidence>
<evidence type="ECO:0000313" key="2">
    <source>
        <dbReference type="Proteomes" id="UP001060085"/>
    </source>
</evidence>
<dbReference type="EMBL" id="CM044706">
    <property type="protein sequence ID" value="KAI5659563.1"/>
    <property type="molecule type" value="Genomic_DNA"/>
</dbReference>
<keyword evidence="2" id="KW-1185">Reference proteome</keyword>
<dbReference type="Proteomes" id="UP001060085">
    <property type="component" value="Linkage Group LG06"/>
</dbReference>
<gene>
    <name evidence="1" type="ORF">M9H77_28356</name>
</gene>
<organism evidence="1 2">
    <name type="scientific">Catharanthus roseus</name>
    <name type="common">Madagascar periwinkle</name>
    <name type="synonym">Vinca rosea</name>
    <dbReference type="NCBI Taxonomy" id="4058"/>
    <lineage>
        <taxon>Eukaryota</taxon>
        <taxon>Viridiplantae</taxon>
        <taxon>Streptophyta</taxon>
        <taxon>Embryophyta</taxon>
        <taxon>Tracheophyta</taxon>
        <taxon>Spermatophyta</taxon>
        <taxon>Magnoliopsida</taxon>
        <taxon>eudicotyledons</taxon>
        <taxon>Gunneridae</taxon>
        <taxon>Pentapetalae</taxon>
        <taxon>asterids</taxon>
        <taxon>lamiids</taxon>
        <taxon>Gentianales</taxon>
        <taxon>Apocynaceae</taxon>
        <taxon>Rauvolfioideae</taxon>
        <taxon>Vinceae</taxon>
        <taxon>Catharanthinae</taxon>
        <taxon>Catharanthus</taxon>
    </lineage>
</organism>
<reference evidence="2" key="1">
    <citation type="journal article" date="2023" name="Nat. Plants">
        <title>Single-cell RNA sequencing provides a high-resolution roadmap for understanding the multicellular compartmentation of specialized metabolism.</title>
        <authorList>
            <person name="Sun S."/>
            <person name="Shen X."/>
            <person name="Li Y."/>
            <person name="Li Y."/>
            <person name="Wang S."/>
            <person name="Li R."/>
            <person name="Zhang H."/>
            <person name="Shen G."/>
            <person name="Guo B."/>
            <person name="Wei J."/>
            <person name="Xu J."/>
            <person name="St-Pierre B."/>
            <person name="Chen S."/>
            <person name="Sun C."/>
        </authorList>
    </citation>
    <scope>NUCLEOTIDE SEQUENCE [LARGE SCALE GENOMIC DNA]</scope>
</reference>
<name>A0ACC0AF50_CATRO</name>
<sequence length="467" mass="52881">MNEKSCSCGKWREYTLPYSHALVVCRKNGTRPDAYVTDIYSQEIYIRTYQSNFFWVGHKDFWRDVPYNLTFYPPHMNNQQGRKQGTRFQVEMNYQNPDSLPRCSRCRIPGHNKKIIVRPSGRRGDDDLDPVMERTGRVQGRTVTASSRDYGVSSSEPFIERHSADMFFEEAHERVNDVGDGDDHDHDDSEDAGDEEQPMPVAPASGSDRRPRHEKGKGLTGSFMSVMNKISGSQEEIEGFILGADRPSRGRSCCPGAHPSYRGHDHGLLKCRSRYMALIGWNVTDAQVFPLATGQAWIYMYFPIFAPAVRPDTQPCKPYIQQYPTLGYKFEHKLLDIRLQLDMMTVDEVRHAGPQTTRCTCRAVNGAGFTRTRVGLYSFLGVRFKFYTLAPVLVPVPIFILLYGSGQGIKFLDPGGSGLGIEILYLKGMGMGMGMDLGPSPSFTIRVRVWVWEYPEGLDPFTGLCTW</sequence>